<name>A0AAE2ZR46_9HYPH</name>
<evidence type="ECO:0000256" key="1">
    <source>
        <dbReference type="ARBA" id="ARBA00001971"/>
    </source>
</evidence>
<comment type="cofactor">
    <cofactor evidence="1">
        <name>heme</name>
        <dbReference type="ChEBI" id="CHEBI:30413"/>
    </cofactor>
</comment>
<dbReference type="GO" id="GO:0005506">
    <property type="term" value="F:iron ion binding"/>
    <property type="evidence" value="ECO:0007669"/>
    <property type="project" value="InterPro"/>
</dbReference>
<evidence type="ECO:0000256" key="2">
    <source>
        <dbReference type="ARBA" id="ARBA00010617"/>
    </source>
</evidence>
<comment type="similarity">
    <text evidence="2 3">Belongs to the cytochrome P450 family.</text>
</comment>
<dbReference type="PANTHER" id="PTHR46696">
    <property type="entry name" value="P450, PUTATIVE (EUROFUNG)-RELATED"/>
    <property type="match status" value="1"/>
</dbReference>
<sequence>MTNVEASIHKPLLVDLDNFRPDPHRGYALYRPQTAVIDFGDGVASAIRHDDVVAMMTDPRTRQLETEALTFRGVSSGALHDFFSHSLLLSNPPDHARRRAPLSRTFASKLMELWRPRVRELVEGMIDEAAKDDEFDVLTRIASPLPSRIIAEILGAPEEDAPRFAEMVYTMSRGLGGFRMEDFPGIETAARDLCDYVENLLEERRRAPRDDFLSHYLERVSGEDGLDPKETVIQVVSLIIGGSDTTRFAFTMLVSLLLTHRNQWEDLCRDPDLVPGAVREGLRYEPSVGSIARVVLEPLDIGGVAFKPGALMQLSMLSAQRDERIFADPQRFDIRREDHPRWSVSFGMGAHRCLGEALARAELEEALAALARKLPNLALAGEPARAKGHVGIRGVGPLIVKSRS</sequence>
<proteinExistence type="inferred from homology"/>
<dbReference type="RefSeq" id="WP_220229614.1">
    <property type="nucleotide sequence ID" value="NZ_JAICBX010000003.1"/>
</dbReference>
<evidence type="ECO:0000256" key="3">
    <source>
        <dbReference type="RuleBase" id="RU000461"/>
    </source>
</evidence>
<keyword evidence="3" id="KW-0408">Iron</keyword>
<dbReference type="EMBL" id="JAICBX010000003">
    <property type="protein sequence ID" value="MBW8638893.1"/>
    <property type="molecule type" value="Genomic_DNA"/>
</dbReference>
<evidence type="ECO:0000313" key="4">
    <source>
        <dbReference type="EMBL" id="MBW8638893.1"/>
    </source>
</evidence>
<dbReference type="PANTHER" id="PTHR46696:SF1">
    <property type="entry name" value="CYTOCHROME P450 YJIB-RELATED"/>
    <property type="match status" value="1"/>
</dbReference>
<dbReference type="InterPro" id="IPR002397">
    <property type="entry name" value="Cyt_P450_B"/>
</dbReference>
<dbReference type="InterPro" id="IPR001128">
    <property type="entry name" value="Cyt_P450"/>
</dbReference>
<dbReference type="PRINTS" id="PR00385">
    <property type="entry name" value="P450"/>
</dbReference>
<keyword evidence="3" id="KW-0349">Heme</keyword>
<evidence type="ECO:0000313" key="5">
    <source>
        <dbReference type="Proteomes" id="UP001196509"/>
    </source>
</evidence>
<comment type="caution">
    <text evidence="4">The sequence shown here is derived from an EMBL/GenBank/DDBJ whole genome shotgun (WGS) entry which is preliminary data.</text>
</comment>
<keyword evidence="3" id="KW-0560">Oxidoreductase</keyword>
<dbReference type="GO" id="GO:0016705">
    <property type="term" value="F:oxidoreductase activity, acting on paired donors, with incorporation or reduction of molecular oxygen"/>
    <property type="evidence" value="ECO:0007669"/>
    <property type="project" value="InterPro"/>
</dbReference>
<dbReference type="PRINTS" id="PR00359">
    <property type="entry name" value="BP450"/>
</dbReference>
<dbReference type="Proteomes" id="UP001196509">
    <property type="component" value="Unassembled WGS sequence"/>
</dbReference>
<dbReference type="GO" id="GO:0020037">
    <property type="term" value="F:heme binding"/>
    <property type="evidence" value="ECO:0007669"/>
    <property type="project" value="InterPro"/>
</dbReference>
<keyword evidence="3" id="KW-0479">Metal-binding</keyword>
<gene>
    <name evidence="4" type="ORF">K1W69_16980</name>
</gene>
<organism evidence="4 5">
    <name type="scientific">Flavimaribacter sediminis</name>
    <dbReference type="NCBI Taxonomy" id="2865987"/>
    <lineage>
        <taxon>Bacteria</taxon>
        <taxon>Pseudomonadati</taxon>
        <taxon>Pseudomonadota</taxon>
        <taxon>Alphaproteobacteria</taxon>
        <taxon>Hyphomicrobiales</taxon>
        <taxon>Rhizobiaceae</taxon>
        <taxon>Flavimaribacter</taxon>
    </lineage>
</organism>
<dbReference type="Gene3D" id="1.10.630.10">
    <property type="entry name" value="Cytochrome P450"/>
    <property type="match status" value="1"/>
</dbReference>
<accession>A0AAE2ZR46</accession>
<protein>
    <submittedName>
        <fullName evidence="4">Cytochrome P450</fullName>
    </submittedName>
</protein>
<dbReference type="PROSITE" id="PS00086">
    <property type="entry name" value="CYTOCHROME_P450"/>
    <property type="match status" value="1"/>
</dbReference>
<dbReference type="InterPro" id="IPR017972">
    <property type="entry name" value="Cyt_P450_CS"/>
</dbReference>
<dbReference type="Pfam" id="PF00067">
    <property type="entry name" value="p450"/>
    <property type="match status" value="2"/>
</dbReference>
<dbReference type="GO" id="GO:0004497">
    <property type="term" value="F:monooxygenase activity"/>
    <property type="evidence" value="ECO:0007669"/>
    <property type="project" value="UniProtKB-KW"/>
</dbReference>
<dbReference type="SUPFAM" id="SSF48264">
    <property type="entry name" value="Cytochrome P450"/>
    <property type="match status" value="1"/>
</dbReference>
<keyword evidence="3" id="KW-0503">Monooxygenase</keyword>
<keyword evidence="5" id="KW-1185">Reference proteome</keyword>
<reference evidence="4" key="1">
    <citation type="submission" date="2021-08" db="EMBL/GenBank/DDBJ databases">
        <title>Hoeflea bacterium WL0058 sp. nov., isolated from the sediment.</title>
        <authorList>
            <person name="Wang L."/>
            <person name="Zhang D."/>
        </authorList>
    </citation>
    <scope>NUCLEOTIDE SEQUENCE</scope>
    <source>
        <strain evidence="4">WL0058</strain>
    </source>
</reference>
<dbReference type="AlphaFoldDB" id="A0AAE2ZR46"/>
<dbReference type="InterPro" id="IPR036396">
    <property type="entry name" value="Cyt_P450_sf"/>
</dbReference>